<sequence length="26" mass="3234">DHTYWLEKQLRLIELIGLQNYIQSQM</sequence>
<evidence type="ECO:0000313" key="2">
    <source>
        <dbReference type="Proteomes" id="UP000787156"/>
    </source>
</evidence>
<reference evidence="1" key="2">
    <citation type="submission" date="2021-09" db="EMBL/GenBank/DDBJ databases">
        <authorList>
            <person name="Gilroy R."/>
        </authorList>
    </citation>
    <scope>NUCLEOTIDE SEQUENCE</scope>
    <source>
        <strain evidence="1">CHK135-1449</strain>
    </source>
</reference>
<organism evidence="1 2">
    <name type="scientific">Acinetobacter lwoffii</name>
    <dbReference type="NCBI Taxonomy" id="28090"/>
    <lineage>
        <taxon>Bacteria</taxon>
        <taxon>Pseudomonadati</taxon>
        <taxon>Pseudomonadota</taxon>
        <taxon>Gammaproteobacteria</taxon>
        <taxon>Moraxellales</taxon>
        <taxon>Moraxellaceae</taxon>
        <taxon>Acinetobacter</taxon>
    </lineage>
</organism>
<comment type="caution">
    <text evidence="1">The sequence shown here is derived from an EMBL/GenBank/DDBJ whole genome shotgun (WGS) entry which is preliminary data.</text>
</comment>
<dbReference type="SUPFAM" id="SSF47240">
    <property type="entry name" value="Ferritin-like"/>
    <property type="match status" value="1"/>
</dbReference>
<reference evidence="1" key="1">
    <citation type="journal article" date="2021" name="PeerJ">
        <title>Extensive microbial diversity within the chicken gut microbiome revealed by metagenomics and culture.</title>
        <authorList>
            <person name="Gilroy R."/>
            <person name="Ravi A."/>
            <person name="Getino M."/>
            <person name="Pursley I."/>
            <person name="Horton D.L."/>
            <person name="Alikhan N.F."/>
            <person name="Baker D."/>
            <person name="Gharbi K."/>
            <person name="Hall N."/>
            <person name="Watson M."/>
            <person name="Adriaenssens E.M."/>
            <person name="Foster-Nyarko E."/>
            <person name="Jarju S."/>
            <person name="Secka A."/>
            <person name="Antonio M."/>
            <person name="Oren A."/>
            <person name="Chaudhuri R.R."/>
            <person name="La Ragione R."/>
            <person name="Hildebrand F."/>
            <person name="Pallen M.J."/>
        </authorList>
    </citation>
    <scope>NUCLEOTIDE SEQUENCE</scope>
    <source>
        <strain evidence="1">CHK135-1449</strain>
    </source>
</reference>
<proteinExistence type="predicted"/>
<gene>
    <name evidence="1" type="ORF">K8V79_09590</name>
</gene>
<dbReference type="AlphaFoldDB" id="A0A9D2UTP2"/>
<dbReference type="EMBL" id="DYWX01000101">
    <property type="protein sequence ID" value="HJF28479.1"/>
    <property type="molecule type" value="Genomic_DNA"/>
</dbReference>
<dbReference type="Proteomes" id="UP000787156">
    <property type="component" value="Unassembled WGS sequence"/>
</dbReference>
<dbReference type="Gene3D" id="1.20.1260.10">
    <property type="match status" value="1"/>
</dbReference>
<feature type="non-terminal residue" evidence="1">
    <location>
        <position position="1"/>
    </location>
</feature>
<dbReference type="InterPro" id="IPR009078">
    <property type="entry name" value="Ferritin-like_SF"/>
</dbReference>
<dbReference type="InterPro" id="IPR012347">
    <property type="entry name" value="Ferritin-like"/>
</dbReference>
<evidence type="ECO:0000313" key="1">
    <source>
        <dbReference type="EMBL" id="HJF28479.1"/>
    </source>
</evidence>
<name>A0A9D2UTP2_ACILW</name>
<protein>
    <submittedName>
        <fullName evidence="1">Bacterioferritin</fullName>
    </submittedName>
</protein>
<accession>A0A9D2UTP2</accession>